<dbReference type="GO" id="GO:0005829">
    <property type="term" value="C:cytosol"/>
    <property type="evidence" value="ECO:0007669"/>
    <property type="project" value="TreeGrafter"/>
</dbReference>
<evidence type="ECO:0000259" key="9">
    <source>
        <dbReference type="Pfam" id="PF09764"/>
    </source>
</evidence>
<evidence type="ECO:0000256" key="6">
    <source>
        <dbReference type="ARBA" id="ARBA00029677"/>
    </source>
</evidence>
<gene>
    <name evidence="10" type="ORF">C6P46_005921</name>
</gene>
<evidence type="ECO:0000256" key="7">
    <source>
        <dbReference type="ARBA" id="ARBA00048768"/>
    </source>
</evidence>
<dbReference type="EMBL" id="PUHQ01000007">
    <property type="protein sequence ID" value="KAG0665827.1"/>
    <property type="molecule type" value="Genomic_DNA"/>
</dbReference>
<comment type="subunit">
    <text evidence="2 8">Monomer.</text>
</comment>
<protein>
    <recommendedName>
        <fullName evidence="4 8">Protein N-terminal glutamine amidohydrolase</fullName>
        <ecNumber evidence="3 8">3.5.1.122</ecNumber>
    </recommendedName>
    <alternativeName>
        <fullName evidence="6 8">Protein NH2-terminal glutamine deamidase</fullName>
    </alternativeName>
</protein>
<dbReference type="Pfam" id="PF09764">
    <property type="entry name" value="Nt_Gln_amidase"/>
    <property type="match status" value="1"/>
</dbReference>
<comment type="function">
    <text evidence="8">Mediates the side-chain deamidation of N-terminal glutamine residues to glutamate, an important step in N-end rule pathway of protein degradation. Conversion of the resulting N-terminal glutamine to glutamate renders the protein susceptible to arginylation, polyubiquitination and degradation as specified by the N-end rule. Does not act on substrates with internal or C-terminal glutamine and does not act on non-glutamine residues in any position.</text>
</comment>
<evidence type="ECO:0000313" key="10">
    <source>
        <dbReference type="EMBL" id="KAG0665827.1"/>
    </source>
</evidence>
<proteinExistence type="inferred from homology"/>
<accession>A0A9P6W784</accession>
<dbReference type="GO" id="GO:0008418">
    <property type="term" value="F:protein-N-terminal asparagine amidohydrolase activity"/>
    <property type="evidence" value="ECO:0007669"/>
    <property type="project" value="UniProtKB-UniRule"/>
</dbReference>
<dbReference type="EC" id="3.5.1.122" evidence="3 8"/>
<evidence type="ECO:0000256" key="3">
    <source>
        <dbReference type="ARBA" id="ARBA00012718"/>
    </source>
</evidence>
<dbReference type="GO" id="GO:0005634">
    <property type="term" value="C:nucleus"/>
    <property type="evidence" value="ECO:0007669"/>
    <property type="project" value="TreeGrafter"/>
</dbReference>
<dbReference type="GO" id="GO:0070773">
    <property type="term" value="F:protein-N-terminal glutamine amidohydrolase activity"/>
    <property type="evidence" value="ECO:0007669"/>
    <property type="project" value="UniProtKB-UniRule"/>
</dbReference>
<dbReference type="InterPro" id="IPR023128">
    <property type="entry name" value="Prot_N_Gln_amidohydro_ab_roll"/>
</dbReference>
<comment type="similarity">
    <text evidence="1 8">Belongs to the NTAQ1 family.</text>
</comment>
<feature type="domain" description="Protein N-terminal glutamine amidohydrolase alpha beta roll" evidence="9">
    <location>
        <begin position="13"/>
        <end position="240"/>
    </location>
</feature>
<evidence type="ECO:0000256" key="4">
    <source>
        <dbReference type="ARBA" id="ARBA00021247"/>
    </source>
</evidence>
<name>A0A9P6W784_RHOMI</name>
<dbReference type="PANTHER" id="PTHR13035">
    <property type="entry name" value="PROTEIN N-TERMINAL GLUTAMINE AMIDOHYDROLASE"/>
    <property type="match status" value="1"/>
</dbReference>
<sequence length="258" mass="28315">MDPSTLKTEDAPYTRYYCEENVYKLLEAALAQIRAAPATPAPRQLFALFVSNPERRVLLFHQAASRVGPDMDNYVVWDYHVVAVSLDYGSDGIRRAVVLDRDSLLGFPVSLDAYLQSAFRPDLFSDGYLDPSLQSMFRVVPASDFLRNFASDRSHMLVGATSSVNTTSTRATTPEGQEHGSTACPVAKDSTAVYLQPPPPYPPICGSNARSLGHTHNLFTHWLEMRGTDATAGEGFGKVLGSVEDLRAYFAQAMQSVV</sequence>
<keyword evidence="5 8" id="KW-0378">Hydrolase</keyword>
<dbReference type="AlphaFoldDB" id="A0A9P6W784"/>
<evidence type="ECO:0000256" key="8">
    <source>
        <dbReference type="RuleBase" id="RU367082"/>
    </source>
</evidence>
<comment type="catalytic activity">
    <reaction evidence="7 8">
        <text>N-terminal L-glutaminyl-[protein] + H2O = N-terminal L-glutamyl-[protein] + NH4(+)</text>
        <dbReference type="Rhea" id="RHEA:50680"/>
        <dbReference type="Rhea" id="RHEA-COMP:12668"/>
        <dbReference type="Rhea" id="RHEA-COMP:12777"/>
        <dbReference type="ChEBI" id="CHEBI:15377"/>
        <dbReference type="ChEBI" id="CHEBI:28938"/>
        <dbReference type="ChEBI" id="CHEBI:64721"/>
        <dbReference type="ChEBI" id="CHEBI:64722"/>
        <dbReference type="EC" id="3.5.1.122"/>
    </reaction>
</comment>
<dbReference type="Gene3D" id="3.10.620.10">
    <property type="entry name" value="Protein N-terminal glutamine amidohydrolase, alpha beta roll"/>
    <property type="match status" value="1"/>
</dbReference>
<evidence type="ECO:0000256" key="2">
    <source>
        <dbReference type="ARBA" id="ARBA00011245"/>
    </source>
</evidence>
<comment type="caution">
    <text evidence="10">The sequence shown here is derived from an EMBL/GenBank/DDBJ whole genome shotgun (WGS) entry which is preliminary data.</text>
</comment>
<dbReference type="InterPro" id="IPR037132">
    <property type="entry name" value="N_Gln_amidohydro_ab_roll_sf"/>
</dbReference>
<organism evidence="10 11">
    <name type="scientific">Rhodotorula mucilaginosa</name>
    <name type="common">Yeast</name>
    <name type="synonym">Rhodotorula rubra</name>
    <dbReference type="NCBI Taxonomy" id="5537"/>
    <lineage>
        <taxon>Eukaryota</taxon>
        <taxon>Fungi</taxon>
        <taxon>Dikarya</taxon>
        <taxon>Basidiomycota</taxon>
        <taxon>Pucciniomycotina</taxon>
        <taxon>Microbotryomycetes</taxon>
        <taxon>Sporidiobolales</taxon>
        <taxon>Sporidiobolaceae</taxon>
        <taxon>Rhodotorula</taxon>
    </lineage>
</organism>
<evidence type="ECO:0000313" key="11">
    <source>
        <dbReference type="Proteomes" id="UP000777482"/>
    </source>
</evidence>
<dbReference type="OrthoDB" id="2529849at2759"/>
<evidence type="ECO:0000256" key="5">
    <source>
        <dbReference type="ARBA" id="ARBA00022801"/>
    </source>
</evidence>
<dbReference type="PANTHER" id="PTHR13035:SF0">
    <property type="entry name" value="PROTEIN N-TERMINAL GLUTAMINE AMIDOHYDROLASE"/>
    <property type="match status" value="1"/>
</dbReference>
<dbReference type="InterPro" id="IPR039733">
    <property type="entry name" value="NTAQ1"/>
</dbReference>
<reference evidence="10 11" key="1">
    <citation type="submission" date="2020-11" db="EMBL/GenBank/DDBJ databases">
        <title>Kefir isolates.</title>
        <authorList>
            <person name="Marcisauskas S."/>
            <person name="Kim Y."/>
            <person name="Blasche S."/>
        </authorList>
    </citation>
    <scope>NUCLEOTIDE SEQUENCE [LARGE SCALE GENOMIC DNA]</scope>
    <source>
        <strain evidence="10 11">KR</strain>
    </source>
</reference>
<evidence type="ECO:0000256" key="1">
    <source>
        <dbReference type="ARBA" id="ARBA00008985"/>
    </source>
</evidence>
<dbReference type="Proteomes" id="UP000777482">
    <property type="component" value="Unassembled WGS sequence"/>
</dbReference>
<keyword evidence="11" id="KW-1185">Reference proteome</keyword>